<sequence>MIDDEVLRIVHLVRSPIGGIFRHIADLIVAQSAAGHQVGLVCDSLTGGPFEAARIESLAPHLALGSVRLPIARQIGPSDMRAISRVRDILEPLKPDIVHCHGAKGGAFGRVVGTWLGRSRPVARFYAPHGGSLHYDPKSIAGRFFFQIERALERLTESLVHVSAYEQQTYANVVGRPRCPAIVIRNGLRPDEFEPIEPAEDARDFLYMGMLRDLKGVDVFIEAIAILAQSDRPATAMIVGDGPDEERYRAMVIEKNLGRLVSFQPSTPTREAFRLGRTLVVPSRAESMPYVVLEAIAARLPIVATRVGGIPEIFGPYADELAPPGDPRALAAAMAASAADRNAALAAAESRRRHISSEFSLSEMSSRIESVYRMTIARMRGRG</sequence>
<evidence type="ECO:0000313" key="3">
    <source>
        <dbReference type="EMBL" id="TBN54143.1"/>
    </source>
</evidence>
<gene>
    <name evidence="3" type="ORF">EYR15_04615</name>
</gene>
<dbReference type="EMBL" id="SIUB01000002">
    <property type="protein sequence ID" value="TBN54143.1"/>
    <property type="molecule type" value="Genomic_DNA"/>
</dbReference>
<organism evidence="3 4">
    <name type="scientific">Hansschlegelia quercus</name>
    <dbReference type="NCBI Taxonomy" id="2528245"/>
    <lineage>
        <taxon>Bacteria</taxon>
        <taxon>Pseudomonadati</taxon>
        <taxon>Pseudomonadota</taxon>
        <taxon>Alphaproteobacteria</taxon>
        <taxon>Hyphomicrobiales</taxon>
        <taxon>Methylopilaceae</taxon>
        <taxon>Hansschlegelia</taxon>
    </lineage>
</organism>
<evidence type="ECO:0000259" key="1">
    <source>
        <dbReference type="Pfam" id="PF00534"/>
    </source>
</evidence>
<keyword evidence="3" id="KW-0808">Transferase</keyword>
<feature type="domain" description="Glycosyltransferase subfamily 4-like N-terminal" evidence="2">
    <location>
        <begin position="18"/>
        <end position="187"/>
    </location>
</feature>
<dbReference type="GO" id="GO:0016757">
    <property type="term" value="F:glycosyltransferase activity"/>
    <property type="evidence" value="ECO:0007669"/>
    <property type="project" value="InterPro"/>
</dbReference>
<dbReference type="PANTHER" id="PTHR45947">
    <property type="entry name" value="SULFOQUINOVOSYL TRANSFERASE SQD2"/>
    <property type="match status" value="1"/>
</dbReference>
<keyword evidence="4" id="KW-1185">Reference proteome</keyword>
<dbReference type="OrthoDB" id="9806708at2"/>
<dbReference type="RefSeq" id="WP_131001736.1">
    <property type="nucleotide sequence ID" value="NZ_JBHSZR010000005.1"/>
</dbReference>
<accession>A0A4Q9GIS9</accession>
<dbReference type="Pfam" id="PF00534">
    <property type="entry name" value="Glycos_transf_1"/>
    <property type="match status" value="1"/>
</dbReference>
<dbReference type="CDD" id="cd03801">
    <property type="entry name" value="GT4_PimA-like"/>
    <property type="match status" value="1"/>
</dbReference>
<dbReference type="InterPro" id="IPR001296">
    <property type="entry name" value="Glyco_trans_1"/>
</dbReference>
<evidence type="ECO:0000259" key="2">
    <source>
        <dbReference type="Pfam" id="PF13579"/>
    </source>
</evidence>
<protein>
    <submittedName>
        <fullName evidence="3">Glycosyltransferase family 1 protein</fullName>
    </submittedName>
</protein>
<name>A0A4Q9GIS9_9HYPH</name>
<evidence type="ECO:0000313" key="4">
    <source>
        <dbReference type="Proteomes" id="UP000291613"/>
    </source>
</evidence>
<dbReference type="Pfam" id="PF13579">
    <property type="entry name" value="Glyco_trans_4_4"/>
    <property type="match status" value="1"/>
</dbReference>
<dbReference type="InterPro" id="IPR028098">
    <property type="entry name" value="Glyco_trans_4-like_N"/>
</dbReference>
<dbReference type="Proteomes" id="UP000291613">
    <property type="component" value="Unassembled WGS sequence"/>
</dbReference>
<dbReference type="PANTHER" id="PTHR45947:SF3">
    <property type="entry name" value="SULFOQUINOVOSYL TRANSFERASE SQD2"/>
    <property type="match status" value="1"/>
</dbReference>
<comment type="caution">
    <text evidence="3">The sequence shown here is derived from an EMBL/GenBank/DDBJ whole genome shotgun (WGS) entry which is preliminary data.</text>
</comment>
<dbReference type="AlphaFoldDB" id="A0A4Q9GIS9"/>
<proteinExistence type="predicted"/>
<dbReference type="Gene3D" id="3.40.50.2000">
    <property type="entry name" value="Glycogen Phosphorylase B"/>
    <property type="match status" value="2"/>
</dbReference>
<feature type="domain" description="Glycosyl transferase family 1" evidence="1">
    <location>
        <begin position="191"/>
        <end position="346"/>
    </location>
</feature>
<dbReference type="SUPFAM" id="SSF53756">
    <property type="entry name" value="UDP-Glycosyltransferase/glycogen phosphorylase"/>
    <property type="match status" value="1"/>
</dbReference>
<reference evidence="3 4" key="1">
    <citation type="submission" date="2019-02" db="EMBL/GenBank/DDBJ databases">
        <title>Hansschlegelia quercus sp. nov., a novel methylotrophic bacterium from buds of oak (Quercus robur L.).</title>
        <authorList>
            <person name="Agafonova N.V."/>
            <person name="Kaparullina E.N."/>
            <person name="Grouzdev D.S."/>
            <person name="Doronina N.V."/>
        </authorList>
    </citation>
    <scope>NUCLEOTIDE SEQUENCE [LARGE SCALE GENOMIC DNA]</scope>
    <source>
        <strain evidence="3 4">Dub</strain>
    </source>
</reference>
<dbReference type="InterPro" id="IPR050194">
    <property type="entry name" value="Glycosyltransferase_grp1"/>
</dbReference>